<keyword evidence="1" id="KW-0472">Membrane</keyword>
<keyword evidence="1" id="KW-1133">Transmembrane helix</keyword>
<feature type="transmembrane region" description="Helical" evidence="1">
    <location>
        <begin position="66"/>
        <end position="91"/>
    </location>
</feature>
<keyword evidence="1" id="KW-0812">Transmembrane</keyword>
<dbReference type="AlphaFoldDB" id="A0A7I9ZLF9"/>
<evidence type="ECO:0000313" key="4">
    <source>
        <dbReference type="Proteomes" id="UP000465304"/>
    </source>
</evidence>
<dbReference type="EMBL" id="BLLB01000002">
    <property type="protein sequence ID" value="GFH01673.1"/>
    <property type="molecule type" value="Genomic_DNA"/>
</dbReference>
<organism evidence="3 4">
    <name type="scientific">Mycolicibacterium hippocampi</name>
    <dbReference type="NCBI Taxonomy" id="659824"/>
    <lineage>
        <taxon>Bacteria</taxon>
        <taxon>Bacillati</taxon>
        <taxon>Actinomycetota</taxon>
        <taxon>Actinomycetes</taxon>
        <taxon>Mycobacteriales</taxon>
        <taxon>Mycobacteriaceae</taxon>
        <taxon>Mycolicibacterium</taxon>
    </lineage>
</organism>
<dbReference type="InterPro" id="IPR012340">
    <property type="entry name" value="NA-bd_OB-fold"/>
</dbReference>
<keyword evidence="4" id="KW-1185">Reference proteome</keyword>
<evidence type="ECO:0000259" key="2">
    <source>
        <dbReference type="Pfam" id="PF25842"/>
    </source>
</evidence>
<proteinExistence type="predicted"/>
<dbReference type="Proteomes" id="UP000465304">
    <property type="component" value="Unassembled WGS sequence"/>
</dbReference>
<feature type="transmembrane region" description="Helical" evidence="1">
    <location>
        <begin position="35"/>
        <end position="60"/>
    </location>
</feature>
<dbReference type="InterPro" id="IPR058653">
    <property type="entry name" value="NfeD2_TM"/>
</dbReference>
<accession>A0A7I9ZLF9</accession>
<evidence type="ECO:0000313" key="3">
    <source>
        <dbReference type="EMBL" id="GFH01673.1"/>
    </source>
</evidence>
<dbReference type="Pfam" id="PF25842">
    <property type="entry name" value="NfeD_TM"/>
    <property type="match status" value="1"/>
</dbReference>
<gene>
    <name evidence="3" type="ORF">MHIP_21560</name>
</gene>
<protein>
    <recommendedName>
        <fullName evidence="2">Membrane protein NfeD2 N-terminal transmembrane domain-containing protein</fullName>
    </recommendedName>
</protein>
<feature type="domain" description="Membrane protein NfeD2 N-terminal transmembrane" evidence="2">
    <location>
        <begin position="2"/>
        <end position="95"/>
    </location>
</feature>
<evidence type="ECO:0000256" key="1">
    <source>
        <dbReference type="SAM" id="Phobius"/>
    </source>
</evidence>
<feature type="transmembrane region" description="Helical" evidence="1">
    <location>
        <begin position="6"/>
        <end position="23"/>
    </location>
</feature>
<dbReference type="Gene3D" id="2.40.50.140">
    <property type="entry name" value="Nucleic acid-binding proteins"/>
    <property type="match status" value="1"/>
</dbReference>
<name>A0A7I9ZLF9_9MYCO</name>
<sequence length="180" mass="18157">MTGVYLAAFGVGGVAVLTALLLTDVEVGGGSGPDGLPFLSLTSLAAGLLGAGTGGLISTWSGLGSLGAATVAVVSGVALITALQGLLLPYLRRQQSNSQRGRVSYIGLLGTVTLDVPTDGWGEVAFVDGEGNRVRARAVTAEPEALPKSTPVYIADVDDDYVHVVTIPGAGTDPPILERN</sequence>
<comment type="caution">
    <text evidence="3">The sequence shown here is derived from an EMBL/GenBank/DDBJ whole genome shotgun (WGS) entry which is preliminary data.</text>
</comment>
<dbReference type="RefSeq" id="WP_163888424.1">
    <property type="nucleotide sequence ID" value="NZ_BLLB01000002.1"/>
</dbReference>
<reference evidence="3 4" key="1">
    <citation type="journal article" date="2019" name="Emerg. Microbes Infect.">
        <title>Comprehensive subspecies identification of 175 nontuberculous mycobacteria species based on 7547 genomic profiles.</title>
        <authorList>
            <person name="Matsumoto Y."/>
            <person name="Kinjo T."/>
            <person name="Motooka D."/>
            <person name="Nabeya D."/>
            <person name="Jung N."/>
            <person name="Uechi K."/>
            <person name="Horii T."/>
            <person name="Iida T."/>
            <person name="Fujita J."/>
            <person name="Nakamura S."/>
        </authorList>
    </citation>
    <scope>NUCLEOTIDE SEQUENCE [LARGE SCALE GENOMIC DNA]</scope>
    <source>
        <strain evidence="3 4">JCM 30996</strain>
    </source>
</reference>